<reference evidence="2 5" key="1">
    <citation type="journal article" date="2015" name="ISME J.">
        <title>Elemental sulfur and acetate can support life of a novel strictly anaerobic haloarchaeon.</title>
        <authorList>
            <person name="Sorokin D.Y."/>
            <person name="Kublanov I.V."/>
            <person name="Gavrilov S.N."/>
            <person name="Rojo D."/>
            <person name="Roman P."/>
            <person name="Golyshin P.N."/>
            <person name="Slepak V.Z."/>
            <person name="Smedile F."/>
            <person name="Ferrer M."/>
            <person name="Messina E."/>
            <person name="La Cono V."/>
            <person name="Yakimov M.M."/>
        </authorList>
    </citation>
    <scope>NUCLEOTIDE SEQUENCE [LARGE SCALE GENOMIC DNA]</scope>
    <source>
        <strain evidence="2 5">HSR2</strain>
    </source>
</reference>
<accession>A0A0F7PCJ3</accession>
<evidence type="ECO:0000313" key="2">
    <source>
        <dbReference type="EMBL" id="AKH97364.1"/>
    </source>
</evidence>
<dbReference type="EMBL" id="CP008874">
    <property type="protein sequence ID" value="AKH97364.1"/>
    <property type="molecule type" value="Genomic_DNA"/>
</dbReference>
<dbReference type="KEGG" id="hsu:HLASF_0871"/>
<organism evidence="2 5">
    <name type="scientific">Halanaeroarchaeum sulfurireducens</name>
    <dbReference type="NCBI Taxonomy" id="1604004"/>
    <lineage>
        <taxon>Archaea</taxon>
        <taxon>Methanobacteriati</taxon>
        <taxon>Methanobacteriota</taxon>
        <taxon>Stenosarchaea group</taxon>
        <taxon>Halobacteria</taxon>
        <taxon>Halobacteriales</taxon>
        <taxon>Halobacteriaceae</taxon>
        <taxon>Halanaeroarchaeum</taxon>
    </lineage>
</organism>
<reference evidence="3 4" key="3">
    <citation type="journal article" date="2016" name="Stand. Genomic Sci.">
        <title>Complete genome sequence of 'Halanaeroarchaeum sulfurireducens' M27-SA2, a sulfur-reducing and acetate-oxidizing haloarchaeon from the deep-sea hypersaline anoxic lake Medee.</title>
        <authorList>
            <person name="Messina E."/>
            <person name="Sorokin D.Y."/>
            <person name="Kublanov I.V."/>
            <person name="Toshchakov S."/>
            <person name="Lopatina A."/>
            <person name="Arcadi E."/>
            <person name="Smedile F."/>
            <person name="La Spada G."/>
            <person name="La Cono V."/>
            <person name="Yakimov M.M."/>
        </authorList>
    </citation>
    <scope>NUCLEOTIDE SEQUENCE [LARGE SCALE GENOMIC DNA]</scope>
    <source>
        <strain evidence="3 4">M27-SA2</strain>
    </source>
</reference>
<evidence type="ECO:0000256" key="1">
    <source>
        <dbReference type="SAM" id="MobiDB-lite"/>
    </source>
</evidence>
<evidence type="ECO:0000313" key="4">
    <source>
        <dbReference type="Proteomes" id="UP000060390"/>
    </source>
</evidence>
<dbReference type="AlphaFoldDB" id="A0A0F7PCJ3"/>
<name>A0A0F7PCJ3_9EURY</name>
<dbReference type="Proteomes" id="UP000069906">
    <property type="component" value="Chromosome"/>
</dbReference>
<evidence type="ECO:0008006" key="6">
    <source>
        <dbReference type="Google" id="ProtNLM"/>
    </source>
</evidence>
<feature type="compositionally biased region" description="Basic and acidic residues" evidence="1">
    <location>
        <begin position="431"/>
        <end position="445"/>
    </location>
</feature>
<feature type="region of interest" description="Disordered" evidence="1">
    <location>
        <begin position="1"/>
        <end position="50"/>
    </location>
</feature>
<feature type="region of interest" description="Disordered" evidence="1">
    <location>
        <begin position="346"/>
        <end position="383"/>
    </location>
</feature>
<dbReference type="HOGENOM" id="CLU_614838_0_0_2"/>
<gene>
    <name evidence="3" type="ORF">HLASA_0868</name>
    <name evidence="2" type="ORF">HLASF_0871</name>
</gene>
<keyword evidence="5" id="KW-1185">Reference proteome</keyword>
<proteinExistence type="predicted"/>
<dbReference type="InterPro" id="IPR009870">
    <property type="entry name" value="DUF1424"/>
</dbReference>
<evidence type="ECO:0000313" key="3">
    <source>
        <dbReference type="EMBL" id="ALG81766.1"/>
    </source>
</evidence>
<protein>
    <recommendedName>
        <fullName evidence="6">Replication protein</fullName>
    </recommendedName>
</protein>
<evidence type="ECO:0000313" key="5">
    <source>
        <dbReference type="Proteomes" id="UP000069906"/>
    </source>
</evidence>
<dbReference type="Pfam" id="PF07232">
    <property type="entry name" value="DUF1424"/>
    <property type="match status" value="1"/>
</dbReference>
<dbReference type="KEGG" id="hsf:HLASA_0868"/>
<sequence length="445" mass="50273">MNGGRHTTAASAVGSSKLDAPENRSRPSKTNCTPGDTAAESAESESPQHWWRRKNELVDRFIEEMPNRASRPISVRGGTKVREECSLERGGSEDGYRAKTWSAVFNEFLQWYNGYRDSYLVFESPEGEEVTTEMENSHQPSYGDTYYARLKAFERQVVAEYENPYSVMLTFSGSSRNGNGGWRSPSDHMRDVVESWRPDRGRGVYHTLREVLNGRDWEYALVVERHKSGYGHVHCAVFVDGAIEESDFHSVVDAHLRQCSIAHRDAHDYYSPNEDDRPISVKRIDPNAADVDAIGNLGSYVGAYIGSYGEPLFERDIAELIFRAAVWATGTQVVRFSNGANEMITRERERAHDDPDPEVVRPNPDFDPDLHATTESDVSPIEVDNPSWSLAGIMRKKDDEEVLFTIRQSGIVWREIEDASGLDPPNPQPPDRPRPHTADTDLSRY</sequence>
<dbReference type="EMBL" id="CP011564">
    <property type="protein sequence ID" value="ALG81766.1"/>
    <property type="molecule type" value="Genomic_DNA"/>
</dbReference>
<dbReference type="Proteomes" id="UP000060390">
    <property type="component" value="Chromosome"/>
</dbReference>
<feature type="region of interest" description="Disordered" evidence="1">
    <location>
        <begin position="415"/>
        <end position="445"/>
    </location>
</feature>
<reference evidence="4" key="2">
    <citation type="submission" date="2015-05" db="EMBL/GenBank/DDBJ databases">
        <title>Complete genome sequence of Halanaeroarchaeum sulfurireducens type strain M27-SA2, a sulfate-reducer haloarchaeon from marine anoxic lake Medee.</title>
        <authorList>
            <person name="Messina E."/>
            <person name="Kublanov I.V."/>
            <person name="Toshchakov S."/>
            <person name="Arcadi E."/>
            <person name="La Spada G."/>
            <person name="La Cono V."/>
            <person name="Yakimov M.M."/>
        </authorList>
    </citation>
    <scope>NUCLEOTIDE SEQUENCE [LARGE SCALE GENOMIC DNA]</scope>
    <source>
        <strain evidence="4">M27-SA2</strain>
    </source>
</reference>